<reference evidence="2" key="1">
    <citation type="journal article" date="2020" name="Stud. Mycol.">
        <title>101 Dothideomycetes genomes: a test case for predicting lifestyles and emergence of pathogens.</title>
        <authorList>
            <person name="Haridas S."/>
            <person name="Albert R."/>
            <person name="Binder M."/>
            <person name="Bloem J."/>
            <person name="Labutti K."/>
            <person name="Salamov A."/>
            <person name="Andreopoulos B."/>
            <person name="Baker S."/>
            <person name="Barry K."/>
            <person name="Bills G."/>
            <person name="Bluhm B."/>
            <person name="Cannon C."/>
            <person name="Castanera R."/>
            <person name="Culley D."/>
            <person name="Daum C."/>
            <person name="Ezra D."/>
            <person name="Gonzalez J."/>
            <person name="Henrissat B."/>
            <person name="Kuo A."/>
            <person name="Liang C."/>
            <person name="Lipzen A."/>
            <person name="Lutzoni F."/>
            <person name="Magnuson J."/>
            <person name="Mondo S."/>
            <person name="Nolan M."/>
            <person name="Ohm R."/>
            <person name="Pangilinan J."/>
            <person name="Park H.-J."/>
            <person name="Ramirez L."/>
            <person name="Alfaro M."/>
            <person name="Sun H."/>
            <person name="Tritt A."/>
            <person name="Yoshinaga Y."/>
            <person name="Zwiers L.-H."/>
            <person name="Turgeon B."/>
            <person name="Goodwin S."/>
            <person name="Spatafora J."/>
            <person name="Crous P."/>
            <person name="Grigoriev I."/>
        </authorList>
    </citation>
    <scope>NUCLEOTIDE SEQUENCE</scope>
    <source>
        <strain evidence="2">ATCC 36951</strain>
    </source>
</reference>
<evidence type="ECO:0000313" key="2">
    <source>
        <dbReference type="EMBL" id="KAF2158741.1"/>
    </source>
</evidence>
<feature type="compositionally biased region" description="Basic and acidic residues" evidence="1">
    <location>
        <begin position="199"/>
        <end position="208"/>
    </location>
</feature>
<evidence type="ECO:0000256" key="1">
    <source>
        <dbReference type="SAM" id="MobiDB-lite"/>
    </source>
</evidence>
<dbReference type="AlphaFoldDB" id="A0A6A6BVE8"/>
<dbReference type="RefSeq" id="XP_033659630.1">
    <property type="nucleotide sequence ID" value="XM_033814742.1"/>
</dbReference>
<dbReference type="GeneID" id="54568014"/>
<dbReference type="EMBL" id="ML993650">
    <property type="protein sequence ID" value="KAF2158741.1"/>
    <property type="molecule type" value="Genomic_DNA"/>
</dbReference>
<evidence type="ECO:0000313" key="3">
    <source>
        <dbReference type="Proteomes" id="UP000799537"/>
    </source>
</evidence>
<organism evidence="2 3">
    <name type="scientific">Zasmidium cellare ATCC 36951</name>
    <dbReference type="NCBI Taxonomy" id="1080233"/>
    <lineage>
        <taxon>Eukaryota</taxon>
        <taxon>Fungi</taxon>
        <taxon>Dikarya</taxon>
        <taxon>Ascomycota</taxon>
        <taxon>Pezizomycotina</taxon>
        <taxon>Dothideomycetes</taxon>
        <taxon>Dothideomycetidae</taxon>
        <taxon>Mycosphaerellales</taxon>
        <taxon>Mycosphaerellaceae</taxon>
        <taxon>Zasmidium</taxon>
    </lineage>
</organism>
<protein>
    <submittedName>
        <fullName evidence="2">Uncharacterized protein</fullName>
    </submittedName>
</protein>
<gene>
    <name evidence="2" type="ORF">M409DRAFT_61400</name>
</gene>
<keyword evidence="3" id="KW-1185">Reference proteome</keyword>
<name>A0A6A6BVE8_ZASCE</name>
<accession>A0A6A6BVE8</accession>
<proteinExistence type="predicted"/>
<sequence length="316" mass="36136">MSDSTKMVGLHDVEGDSPLEKFLKLYAKAQRQYNKLQLLNTQRTAEMAKYLDNLRFTQETAAGILKTWTTEARKRGPDDSGVESFKNLDQQLHDDVTSTREQSRAVMDIDSQAGTMQYQLANIESEMVTALGEYLSTLPGCKHLLERMHNLPSERPSTPSDRSEEIPEQVQAYFDAVGESSILRECISDLTFTYDEEREQRDFRRDQEIEPSTPDSIFESRHSKAHEKLVEDLAQKLKTVEDTRGLCEDLGMDPDSFRRREASFVPEHRFPTAFDVRPNWPGRSTLDEGMLNAERLEGWLASTTDVDSSEEASRKK</sequence>
<dbReference type="OrthoDB" id="10682377at2759"/>
<feature type="region of interest" description="Disordered" evidence="1">
    <location>
        <begin position="199"/>
        <end position="222"/>
    </location>
</feature>
<dbReference type="Proteomes" id="UP000799537">
    <property type="component" value="Unassembled WGS sequence"/>
</dbReference>